<gene>
    <name evidence="3" type="ORF">DES32_2924</name>
</gene>
<protein>
    <submittedName>
        <fullName evidence="3">Glycogen debranching enzyme</fullName>
    </submittedName>
</protein>
<proteinExistence type="predicted"/>
<sequence length="730" mass="81008">MERVFASEDDIGTSFEPISDYYIEPKTSLVESSLRVLKHNDIFAVLDSYGDIGVGPEGPEGLFLRDTRHLSKFDLRFEGRRPLFLGSAVEADNASLSADSTNPDIHLGAGIFIPRDAIAMERTKLLFEAGCYERVGFFNYDHQKRRFRIAIHFDADFRDLFEVRGMHRKARGTRAACVVGHERVELRYEGLDKINRYTILDFSPAPQYLDTKKAEFDFALQPGEKCSILVSVACGNGEASEPLRFLTAYRGARRSLKALTRNIATVESSNVVFNEIACRATSDVYTLVSQTEAGLYPYAGIPWFSTIFGRDGIITAMMMLWIDPMIAKGVLLYLAGTQARHVDLEAGAEPGKILHEVRHGEMANLKEVPFGRCYTTVDATPLFVMLAGLYFERTGDRTTIETIWPNIEAALLWCDTSGDKDKDGFVEYFRESEAGLVNQGWKDSDDSIFHADGSKAQGPIALCEVQGYVYAAKRAASTLARTLGRAALAENLDAQSETLRQRFHDAFWCEEIGTYALALDGAKRQCRVRSSNAGHALFTGIADLAYAARVADSLTSPEAFSGWGIRTIFQGESRYNPISYHNGSIWPHDNALIAAGFDRYGLKAQAAKVFSAMFDAASNQDLRRLPELFCGFGRRPRRGPTDYPVACAPQAWASAAPFTMLSACIGLSLRHDSNEIHFTDPRLPDFLDDLTIRNLQLGETRADIRLCRDGADVTVSVLSRNGPARIVQVK</sequence>
<reference evidence="3 4" key="1">
    <citation type="submission" date="2018-08" db="EMBL/GenBank/DDBJ databases">
        <title>Genomic Encyclopedia of Type Strains, Phase IV (KMG-IV): sequencing the most valuable type-strain genomes for metagenomic binning, comparative biology and taxonomic classification.</title>
        <authorList>
            <person name="Goeker M."/>
        </authorList>
    </citation>
    <scope>NUCLEOTIDE SEQUENCE [LARGE SCALE GENOMIC DNA]</scope>
    <source>
        <strain evidence="3 4">BW863</strain>
    </source>
</reference>
<accession>A0A3D9YYT0</accession>
<dbReference type="Pfam" id="PF22422">
    <property type="entry name" value="MGH1-like_GH"/>
    <property type="match status" value="1"/>
</dbReference>
<name>A0A3D9YYT0_9HYPH</name>
<dbReference type="AlphaFoldDB" id="A0A3D9YYT0"/>
<evidence type="ECO:0000313" key="3">
    <source>
        <dbReference type="EMBL" id="REF84079.1"/>
    </source>
</evidence>
<evidence type="ECO:0000259" key="1">
    <source>
        <dbReference type="Pfam" id="PF14742"/>
    </source>
</evidence>
<dbReference type="SUPFAM" id="SSF48208">
    <property type="entry name" value="Six-hairpin glycosidases"/>
    <property type="match status" value="1"/>
</dbReference>
<dbReference type="RefSeq" id="WP_115837449.1">
    <property type="nucleotide sequence ID" value="NZ_CP025086.1"/>
</dbReference>
<dbReference type="Gene3D" id="1.50.10.10">
    <property type="match status" value="1"/>
</dbReference>
<dbReference type="InterPro" id="IPR012341">
    <property type="entry name" value="6hp_glycosidase-like_sf"/>
</dbReference>
<dbReference type="InterPro" id="IPR008928">
    <property type="entry name" value="6-hairpin_glycosidase_sf"/>
</dbReference>
<comment type="caution">
    <text evidence="3">The sequence shown here is derived from an EMBL/GenBank/DDBJ whole genome shotgun (WGS) entry which is preliminary data.</text>
</comment>
<organism evidence="3 4">
    <name type="scientific">Methylovirgula ligni</name>
    <dbReference type="NCBI Taxonomy" id="569860"/>
    <lineage>
        <taxon>Bacteria</taxon>
        <taxon>Pseudomonadati</taxon>
        <taxon>Pseudomonadota</taxon>
        <taxon>Alphaproteobacteria</taxon>
        <taxon>Hyphomicrobiales</taxon>
        <taxon>Beijerinckiaceae</taxon>
        <taxon>Methylovirgula</taxon>
    </lineage>
</organism>
<dbReference type="InterPro" id="IPR032856">
    <property type="entry name" value="GDE_N_bis"/>
</dbReference>
<feature type="domain" description="Putative glycogen debranching enzyme N-terminal" evidence="1">
    <location>
        <begin position="37"/>
        <end position="228"/>
    </location>
</feature>
<dbReference type="InterPro" id="IPR054491">
    <property type="entry name" value="MGH1-like_GH"/>
</dbReference>
<evidence type="ECO:0000313" key="4">
    <source>
        <dbReference type="Proteomes" id="UP000256900"/>
    </source>
</evidence>
<dbReference type="Proteomes" id="UP000256900">
    <property type="component" value="Unassembled WGS sequence"/>
</dbReference>
<dbReference type="GO" id="GO:0005975">
    <property type="term" value="P:carbohydrate metabolic process"/>
    <property type="evidence" value="ECO:0007669"/>
    <property type="project" value="InterPro"/>
</dbReference>
<dbReference type="OrthoDB" id="9759959at2"/>
<keyword evidence="4" id="KW-1185">Reference proteome</keyword>
<dbReference type="EMBL" id="QUMO01000005">
    <property type="protein sequence ID" value="REF84079.1"/>
    <property type="molecule type" value="Genomic_DNA"/>
</dbReference>
<feature type="domain" description="Mannosylglycerate hydrolase MGH1-like glycoside hydrolase" evidence="2">
    <location>
        <begin position="316"/>
        <end position="619"/>
    </location>
</feature>
<dbReference type="Pfam" id="PF14742">
    <property type="entry name" value="GDE_N_bis"/>
    <property type="match status" value="1"/>
</dbReference>
<evidence type="ECO:0000259" key="2">
    <source>
        <dbReference type="Pfam" id="PF22422"/>
    </source>
</evidence>